<evidence type="ECO:0000256" key="13">
    <source>
        <dbReference type="ARBA" id="ARBA00023204"/>
    </source>
</evidence>
<dbReference type="GO" id="GO:0008270">
    <property type="term" value="F:zinc ion binding"/>
    <property type="evidence" value="ECO:0007669"/>
    <property type="project" value="UniProtKB-UniRule"/>
</dbReference>
<evidence type="ECO:0000256" key="8">
    <source>
        <dbReference type="ARBA" id="ARBA00022771"/>
    </source>
</evidence>
<reference evidence="20" key="2">
    <citation type="submission" date="2012-08" db="EMBL/GenBank/DDBJ databases">
        <title>Finished genome of Desulfosporosinus meridiei DSM 13257.</title>
        <authorList>
            <person name="Huntemann M."/>
            <person name="Wei C.-L."/>
            <person name="Han J."/>
            <person name="Detter J.C."/>
            <person name="Han C."/>
            <person name="Davenport K."/>
            <person name="Daligault H."/>
            <person name="Erkkila T."/>
            <person name="Gu W."/>
            <person name="Munk A.C.C."/>
            <person name="Teshima H."/>
            <person name="Xu Y."/>
            <person name="Chain P."/>
            <person name="Tapia R."/>
            <person name="Chen A."/>
            <person name="Krypides N."/>
            <person name="Mavromatis K."/>
            <person name="Markowitz V."/>
            <person name="Szeto E."/>
            <person name="Ivanova N."/>
            <person name="Mikhailova N."/>
            <person name="Ovchinnikova G."/>
            <person name="Pagani I."/>
            <person name="Pati A."/>
            <person name="Goodwin L."/>
            <person name="Peters L."/>
            <person name="Pitluck S."/>
            <person name="Woyke T."/>
            <person name="Pester M."/>
            <person name="Spring S."/>
            <person name="Ollivier B."/>
            <person name="Rattei T."/>
            <person name="Klenk H.-P."/>
            <person name="Wagner M."/>
            <person name="Loy A."/>
        </authorList>
    </citation>
    <scope>NUCLEOTIDE SEQUENCE [LARGE SCALE GENOMIC DNA]</scope>
    <source>
        <strain evidence="20">ATCC BAA-275 / DSM 13257 / NCIMB 13706 / S10</strain>
    </source>
</reference>
<dbReference type="EMBL" id="CP003629">
    <property type="protein sequence ID" value="AFQ46325.1"/>
    <property type="molecule type" value="Genomic_DNA"/>
</dbReference>
<dbReference type="InterPro" id="IPR003439">
    <property type="entry name" value="ABC_transporter-like_ATP-bd"/>
</dbReference>
<keyword evidence="10 17" id="KW-0067">ATP-binding</keyword>
<protein>
    <recommendedName>
        <fullName evidence="15 17">UvrABC system protein A</fullName>
        <shortName evidence="17">UvrA protein</shortName>
    </recommendedName>
    <alternativeName>
        <fullName evidence="16 17">Excinuclease ABC subunit A</fullName>
    </alternativeName>
</protein>
<dbReference type="HAMAP" id="MF_00205">
    <property type="entry name" value="UvrA"/>
    <property type="match status" value="1"/>
</dbReference>
<accession>J7IX72</accession>
<feature type="binding site" evidence="17">
    <location>
        <begin position="638"/>
        <end position="645"/>
    </location>
    <ligand>
        <name>ATP</name>
        <dbReference type="ChEBI" id="CHEBI:30616"/>
    </ligand>
</feature>
<keyword evidence="9 17" id="KW-0862">Zinc</keyword>
<dbReference type="GO" id="GO:0006289">
    <property type="term" value="P:nucleotide-excision repair"/>
    <property type="evidence" value="ECO:0007669"/>
    <property type="project" value="UniProtKB-UniRule"/>
</dbReference>
<dbReference type="HOGENOM" id="CLU_001370_0_2_9"/>
<evidence type="ECO:0000256" key="1">
    <source>
        <dbReference type="ARBA" id="ARBA00004496"/>
    </source>
</evidence>
<keyword evidence="4 17" id="KW-0677">Repeat</keyword>
<proteinExistence type="inferred from homology"/>
<dbReference type="Gene3D" id="3.40.50.300">
    <property type="entry name" value="P-loop containing nucleotide triphosphate hydrolases"/>
    <property type="match status" value="2"/>
</dbReference>
<dbReference type="GO" id="GO:0003677">
    <property type="term" value="F:DNA binding"/>
    <property type="evidence" value="ECO:0007669"/>
    <property type="project" value="UniProtKB-UniRule"/>
</dbReference>
<evidence type="ECO:0000313" key="19">
    <source>
        <dbReference type="EMBL" id="AFQ46325.1"/>
    </source>
</evidence>
<dbReference type="Pfam" id="PF17755">
    <property type="entry name" value="UvrA_DNA-bind"/>
    <property type="match status" value="1"/>
</dbReference>
<evidence type="ECO:0000256" key="16">
    <source>
        <dbReference type="ARBA" id="ARBA00042156"/>
    </source>
</evidence>
<keyword evidence="2 17" id="KW-0963">Cytoplasm</keyword>
<sequence>MTHDYLRVRGARAHNLKNIDIDIPRNKLVVITGLSGSGKSSLAFDTIYAEGQRRYVESLSAYARQFLGQMDKPDVDSIEGLSPAISIDQKTTNRNPRSTVGTATEVSDYLRLLYARIGHPHCPKCGRVISQQTIQQMVDQLISFPEQTKLQILAPLIKGKKGEHQKVLEDIRKAGYVRVRVDGEARDLSEEITLAKNKKHSIEVVVDRISLKPESAERLADSLETALKLGEGNVIADIIDGEELRFSENFACPDCGIALDEISPRLFSFNSPYGACPACTGLGANLVVDIDLLIPDRSLSLAAGAIAPWAKSTSTYYPKMMEAVAQNLKFEMDTPLQDLNEVQWKGLLYGTDTPITFQYQNIFDQLKTYSTNFEGLVPLFERRYRESTSDMVRAEIEGYMSEHPCPECLGKRLKPEALAVKVGGISIDDLSRLSITEAINFVNTLVLTPKEETIAHQILKEIKERLGFLMNVGLDYLTMARSAGSLSGGEAQRIRLATQIGSSLMGVLYVLDEPSIGLHQRDNARLLTTLKRLRDLGNTLIVVEHDEDTMVAADHIIDIGPGAGAHGGRVVAEGTIEEIKANRDSMTGLYLSGVKKISIPQERRQPNGKWLEVVGARENNLKNVHARIPLGLLTCVTGVSGSGKSTLVNEIIFKGLAAKFGRARVRPGAHDQLQGLEYLDKVIDIDQSPIGRTPRSNPATYTGVFDFIRELFSVTPEAKMRGYKQGRFSFNVKGGRCEACRGDGIIKIEMHFLPDVYVPCEVCEGKRYNRETLEVRYKGKNISQVLDMTVDEAVDFFQVVPKIARKLQTLQDVGLGYIRLGQPATTLSGGEAQRIKLATELSRRSTGKTIYILDEPTTGLHTADIDKLLHVLHRLVDGGDTVLVIEHNLDVIKTADWLIDLGPEGGNRGGEVLIAGTPEEVAALPESHTGQYLKRYLS</sequence>
<dbReference type="InterPro" id="IPR017871">
    <property type="entry name" value="ABC_transporter-like_CS"/>
</dbReference>
<dbReference type="InterPro" id="IPR013815">
    <property type="entry name" value="ATP_grasp_subdomain_1"/>
</dbReference>
<name>J7IX72_DESMD</name>
<evidence type="ECO:0000256" key="7">
    <source>
        <dbReference type="ARBA" id="ARBA00022769"/>
    </source>
</evidence>
<keyword evidence="7 17" id="KW-0228">DNA excision</keyword>
<keyword evidence="3 17" id="KW-0479">Metal-binding</keyword>
<keyword evidence="13 17" id="KW-0234">DNA repair</keyword>
<keyword evidence="5 17" id="KW-0547">Nucleotide-binding</keyword>
<dbReference type="PROSITE" id="PS50893">
    <property type="entry name" value="ABC_TRANSPORTER_2"/>
    <property type="match status" value="1"/>
</dbReference>
<dbReference type="PANTHER" id="PTHR43152">
    <property type="entry name" value="UVRABC SYSTEM PROTEIN A"/>
    <property type="match status" value="1"/>
</dbReference>
<dbReference type="CDD" id="cd03271">
    <property type="entry name" value="ABC_UvrA_II"/>
    <property type="match status" value="1"/>
</dbReference>
<keyword evidence="17" id="KW-0742">SOS response</keyword>
<dbReference type="Pfam" id="PF17760">
    <property type="entry name" value="UvrA_inter"/>
    <property type="match status" value="1"/>
</dbReference>
<dbReference type="InterPro" id="IPR027417">
    <property type="entry name" value="P-loop_NTPase"/>
</dbReference>
<evidence type="ECO:0000256" key="2">
    <source>
        <dbReference type="ARBA" id="ARBA00022490"/>
    </source>
</evidence>
<dbReference type="GO" id="GO:0005737">
    <property type="term" value="C:cytoplasm"/>
    <property type="evidence" value="ECO:0007669"/>
    <property type="project" value="UniProtKB-SubCell"/>
</dbReference>
<dbReference type="GO" id="GO:0016887">
    <property type="term" value="F:ATP hydrolysis activity"/>
    <property type="evidence" value="ECO:0007669"/>
    <property type="project" value="InterPro"/>
</dbReference>
<dbReference type="SUPFAM" id="SSF52540">
    <property type="entry name" value="P-loop containing nucleoside triphosphate hydrolases"/>
    <property type="match status" value="2"/>
</dbReference>
<evidence type="ECO:0000256" key="15">
    <source>
        <dbReference type="ARBA" id="ARBA00039316"/>
    </source>
</evidence>
<dbReference type="OrthoDB" id="9809851at2"/>
<dbReference type="NCBIfam" id="NF001503">
    <property type="entry name" value="PRK00349.1"/>
    <property type="match status" value="1"/>
</dbReference>
<dbReference type="SMART" id="SM00382">
    <property type="entry name" value="AAA"/>
    <property type="match status" value="2"/>
</dbReference>
<keyword evidence="6 17" id="KW-0227">DNA damage</keyword>
<comment type="function">
    <text evidence="17">The UvrABC repair system catalyzes the recognition and processing of DNA lesions. UvrA is an ATPase and a DNA-binding protein. A damage recognition complex composed of 2 UvrA and 2 UvrB subunits scans DNA for abnormalities. When the presence of a lesion has been verified by UvrB, the UvrA molecules dissociate.</text>
</comment>
<dbReference type="PROSITE" id="PS00211">
    <property type="entry name" value="ABC_TRANSPORTER_1"/>
    <property type="match status" value="2"/>
</dbReference>
<keyword evidence="20" id="KW-1185">Reference proteome</keyword>
<evidence type="ECO:0000256" key="6">
    <source>
        <dbReference type="ARBA" id="ARBA00022763"/>
    </source>
</evidence>
<dbReference type="GO" id="GO:0009381">
    <property type="term" value="F:excinuclease ABC activity"/>
    <property type="evidence" value="ECO:0007669"/>
    <property type="project" value="UniProtKB-UniRule"/>
</dbReference>
<organism evidence="19 20">
    <name type="scientific">Desulfosporosinus meridiei (strain ATCC BAA-275 / DSM 13257 / KCTC 12902 / NCIMB 13706 / S10)</name>
    <dbReference type="NCBI Taxonomy" id="768704"/>
    <lineage>
        <taxon>Bacteria</taxon>
        <taxon>Bacillati</taxon>
        <taxon>Bacillota</taxon>
        <taxon>Clostridia</taxon>
        <taxon>Eubacteriales</taxon>
        <taxon>Desulfitobacteriaceae</taxon>
        <taxon>Desulfosporosinus</taxon>
    </lineage>
</organism>
<comment type="similarity">
    <text evidence="14 17">Belongs to the ABC transporter superfamily. UvrA family.</text>
</comment>
<feature type="domain" description="ABC transporter" evidence="18">
    <location>
        <begin position="589"/>
        <end position="934"/>
    </location>
</feature>
<evidence type="ECO:0000313" key="20">
    <source>
        <dbReference type="Proteomes" id="UP000005262"/>
    </source>
</evidence>
<keyword evidence="8 17" id="KW-0863">Zinc-finger</keyword>
<dbReference type="GO" id="GO:0005524">
    <property type="term" value="F:ATP binding"/>
    <property type="evidence" value="ECO:0007669"/>
    <property type="project" value="UniProtKB-UniRule"/>
</dbReference>
<comment type="subunit">
    <text evidence="17">Forms a heterotetramer with UvrB during the search for lesions.</text>
</comment>
<dbReference type="NCBIfam" id="TIGR00630">
    <property type="entry name" value="uvra"/>
    <property type="match status" value="1"/>
</dbReference>
<dbReference type="eggNOG" id="COG0178">
    <property type="taxonomic scope" value="Bacteria"/>
</dbReference>
<dbReference type="KEGG" id="dmi:Desmer_4520"/>
<evidence type="ECO:0000256" key="4">
    <source>
        <dbReference type="ARBA" id="ARBA00022737"/>
    </source>
</evidence>
<dbReference type="Gene3D" id="1.20.1580.10">
    <property type="entry name" value="ABC transporter ATPase like domain"/>
    <property type="match status" value="2"/>
</dbReference>
<dbReference type="GO" id="GO:0009432">
    <property type="term" value="P:SOS response"/>
    <property type="evidence" value="ECO:0007669"/>
    <property type="project" value="UniProtKB-UniRule"/>
</dbReference>
<dbReference type="FunFam" id="1.20.1580.10:FF:000002">
    <property type="entry name" value="UvrABC system protein A"/>
    <property type="match status" value="1"/>
</dbReference>
<feature type="zinc finger region" description="C4-type" evidence="17">
    <location>
        <begin position="737"/>
        <end position="763"/>
    </location>
</feature>
<evidence type="ECO:0000256" key="10">
    <source>
        <dbReference type="ARBA" id="ARBA00022840"/>
    </source>
</evidence>
<evidence type="ECO:0000256" key="17">
    <source>
        <dbReference type="HAMAP-Rule" id="MF_00205"/>
    </source>
</evidence>
<evidence type="ECO:0000256" key="9">
    <source>
        <dbReference type="ARBA" id="ARBA00022833"/>
    </source>
</evidence>
<feature type="binding site" evidence="17">
    <location>
        <begin position="33"/>
        <end position="40"/>
    </location>
    <ligand>
        <name>ATP</name>
        <dbReference type="ChEBI" id="CHEBI:30616"/>
    </ligand>
</feature>
<evidence type="ECO:0000256" key="11">
    <source>
        <dbReference type="ARBA" id="ARBA00022881"/>
    </source>
</evidence>
<dbReference type="InterPro" id="IPR041552">
    <property type="entry name" value="UvrA_DNA-bd"/>
</dbReference>
<evidence type="ECO:0000256" key="12">
    <source>
        <dbReference type="ARBA" id="ARBA00023125"/>
    </source>
</evidence>
<dbReference type="Gene3D" id="1.10.8.280">
    <property type="entry name" value="ABC transporter ATPase domain-like"/>
    <property type="match status" value="1"/>
</dbReference>
<feature type="zinc finger region" description="C4-type" evidence="17">
    <location>
        <begin position="252"/>
        <end position="279"/>
    </location>
</feature>
<dbReference type="GO" id="GO:0009380">
    <property type="term" value="C:excinuclease repair complex"/>
    <property type="evidence" value="ECO:0007669"/>
    <property type="project" value="InterPro"/>
</dbReference>
<dbReference type="AlphaFoldDB" id="J7IX72"/>
<dbReference type="RefSeq" id="WP_014905231.1">
    <property type="nucleotide sequence ID" value="NC_018515.1"/>
</dbReference>
<comment type="subcellular location">
    <subcellularLocation>
        <location evidence="1 17">Cytoplasm</location>
    </subcellularLocation>
</comment>
<dbReference type="InterPro" id="IPR041102">
    <property type="entry name" value="UvrA_inter"/>
</dbReference>
<dbReference type="Proteomes" id="UP000005262">
    <property type="component" value="Chromosome"/>
</dbReference>
<gene>
    <name evidence="17" type="primary">uvrA</name>
    <name evidence="19" type="ordered locus">Desmer_4520</name>
</gene>
<evidence type="ECO:0000256" key="3">
    <source>
        <dbReference type="ARBA" id="ARBA00022723"/>
    </source>
</evidence>
<dbReference type="InterPro" id="IPR003593">
    <property type="entry name" value="AAA+_ATPase"/>
</dbReference>
<evidence type="ECO:0000259" key="18">
    <source>
        <dbReference type="PROSITE" id="PS50893"/>
    </source>
</evidence>
<dbReference type="CDD" id="cd03270">
    <property type="entry name" value="ABC_UvrA_I"/>
    <property type="match status" value="1"/>
</dbReference>
<dbReference type="STRING" id="768704.Desmer_4520"/>
<reference evidence="19 20" key="1">
    <citation type="journal article" date="2012" name="J. Bacteriol.">
        <title>Complete genome sequences of Desulfosporosinus orientis DSM765T, Desulfosporosinus youngiae DSM17734T, Desulfosporosinus meridiei DSM13257T, and Desulfosporosinus acidiphilus DSM22704T.</title>
        <authorList>
            <person name="Pester M."/>
            <person name="Brambilla E."/>
            <person name="Alazard D."/>
            <person name="Rattei T."/>
            <person name="Weinmaier T."/>
            <person name="Han J."/>
            <person name="Lucas S."/>
            <person name="Lapidus A."/>
            <person name="Cheng J.F."/>
            <person name="Goodwin L."/>
            <person name="Pitluck S."/>
            <person name="Peters L."/>
            <person name="Ovchinnikova G."/>
            <person name="Teshima H."/>
            <person name="Detter J.C."/>
            <person name="Han C.S."/>
            <person name="Tapia R."/>
            <person name="Land M.L."/>
            <person name="Hauser L."/>
            <person name="Kyrpides N.C."/>
            <person name="Ivanova N.N."/>
            <person name="Pagani I."/>
            <person name="Huntmann M."/>
            <person name="Wei C.L."/>
            <person name="Davenport K.W."/>
            <person name="Daligault H."/>
            <person name="Chain P.S."/>
            <person name="Chen A."/>
            <person name="Mavromatis K."/>
            <person name="Markowitz V."/>
            <person name="Szeto E."/>
            <person name="Mikhailova N."/>
            <person name="Pati A."/>
            <person name="Wagner M."/>
            <person name="Woyke T."/>
            <person name="Ollivier B."/>
            <person name="Klenk H.P."/>
            <person name="Spring S."/>
            <person name="Loy A."/>
        </authorList>
    </citation>
    <scope>NUCLEOTIDE SEQUENCE [LARGE SCALE GENOMIC DNA]</scope>
    <source>
        <strain evidence="20">ATCC BAA-275 / DSM 13257 / NCIMB 13706 / S10</strain>
    </source>
</reference>
<dbReference type="InterPro" id="IPR004602">
    <property type="entry name" value="UvrA"/>
</dbReference>
<keyword evidence="12 17" id="KW-0238">DNA-binding</keyword>
<dbReference type="PANTHER" id="PTHR43152:SF3">
    <property type="entry name" value="UVRABC SYSTEM PROTEIN A"/>
    <property type="match status" value="1"/>
</dbReference>
<evidence type="ECO:0000256" key="14">
    <source>
        <dbReference type="ARBA" id="ARBA00038000"/>
    </source>
</evidence>
<evidence type="ECO:0000256" key="5">
    <source>
        <dbReference type="ARBA" id="ARBA00022741"/>
    </source>
</evidence>
<dbReference type="Gene3D" id="3.30.1490.20">
    <property type="entry name" value="ATP-grasp fold, A domain"/>
    <property type="match status" value="1"/>
</dbReference>
<keyword evidence="11 17" id="KW-0267">Excision nuclease</keyword>